<comment type="similarity">
    <text evidence="1 6">Belongs to the pseudouridine synthase RluA family.</text>
</comment>
<evidence type="ECO:0000256" key="6">
    <source>
        <dbReference type="RuleBase" id="RU362028"/>
    </source>
</evidence>
<dbReference type="InterPro" id="IPR006225">
    <property type="entry name" value="PsdUridine_synth_RluC/D"/>
</dbReference>
<dbReference type="PANTHER" id="PTHR21600">
    <property type="entry name" value="MITOCHONDRIAL RNA PSEUDOURIDINE SYNTHASE"/>
    <property type="match status" value="1"/>
</dbReference>
<dbReference type="KEGG" id="baj:BCTU_266"/>
<feature type="domain" description="RNA-binding S4" evidence="7">
    <location>
        <begin position="19"/>
        <end position="82"/>
    </location>
</feature>
<comment type="function">
    <text evidence="6">Responsible for synthesis of pseudouridine from uracil.</text>
</comment>
<dbReference type="InterPro" id="IPR050188">
    <property type="entry name" value="RluA_PseudoU_synthase"/>
</dbReference>
<dbReference type="InterPro" id="IPR006224">
    <property type="entry name" value="PsdUridine_synth_RluA-like_CS"/>
</dbReference>
<dbReference type="Gene3D" id="3.30.2350.10">
    <property type="entry name" value="Pseudouridine synthase"/>
    <property type="match status" value="1"/>
</dbReference>
<dbReference type="EMBL" id="CP001817">
    <property type="protein sequence ID" value="AEH39846.1"/>
    <property type="molecule type" value="Genomic_DNA"/>
</dbReference>
<dbReference type="PROSITE" id="PS50889">
    <property type="entry name" value="S4"/>
    <property type="match status" value="1"/>
</dbReference>
<evidence type="ECO:0000313" key="9">
    <source>
        <dbReference type="Proteomes" id="UP000006811"/>
    </source>
</evidence>
<dbReference type="InterPro" id="IPR036986">
    <property type="entry name" value="S4_RNA-bd_sf"/>
</dbReference>
<dbReference type="STRING" id="261317.BCTU_266"/>
<reference evidence="8 9" key="1">
    <citation type="journal article" date="2011" name="Appl. Environ. Microbiol.">
        <title>The genome of Buchnera aphidicola from the aphid Cinara tujafilina provides new clues about the evolutionary history of metabolic losses in bacterial endosymbionts.</title>
        <authorList>
            <person name="Lamelas A."/>
            <person name="Gosalbes M.J."/>
            <person name="Moya A."/>
            <person name="Latorre A."/>
        </authorList>
    </citation>
    <scope>NUCLEOTIDE SEQUENCE [LARGE SCALE GENOMIC DNA]</scope>
    <source>
        <strain evidence="9">Cinara tujafilina</strain>
    </source>
</reference>
<dbReference type="PROSITE" id="PS01129">
    <property type="entry name" value="PSI_RLU"/>
    <property type="match status" value="1"/>
</dbReference>
<dbReference type="GO" id="GO:0000455">
    <property type="term" value="P:enzyme-directed rRNA pseudouridine synthesis"/>
    <property type="evidence" value="ECO:0007669"/>
    <property type="project" value="TreeGrafter"/>
</dbReference>
<keyword evidence="9" id="KW-1185">Reference proteome</keyword>
<name>F7WZI1_9GAMM</name>
<comment type="catalytic activity">
    <reaction evidence="3">
        <text>uridine(1911/1915/1917) in 23S rRNA = pseudouridine(1911/1915/1917) in 23S rRNA</text>
        <dbReference type="Rhea" id="RHEA:42524"/>
        <dbReference type="Rhea" id="RHEA-COMP:10097"/>
        <dbReference type="Rhea" id="RHEA-COMP:10098"/>
        <dbReference type="ChEBI" id="CHEBI:65314"/>
        <dbReference type="ChEBI" id="CHEBI:65315"/>
        <dbReference type="EC" id="5.4.99.23"/>
    </reaction>
</comment>
<dbReference type="NCBIfam" id="TIGR00005">
    <property type="entry name" value="rluA_subfam"/>
    <property type="match status" value="1"/>
</dbReference>
<dbReference type="GO" id="GO:0003723">
    <property type="term" value="F:RNA binding"/>
    <property type="evidence" value="ECO:0007669"/>
    <property type="project" value="UniProtKB-KW"/>
</dbReference>
<evidence type="ECO:0000313" key="8">
    <source>
        <dbReference type="EMBL" id="AEH39846.1"/>
    </source>
</evidence>
<dbReference type="InterPro" id="IPR020103">
    <property type="entry name" value="PsdUridine_synth_cat_dom_sf"/>
</dbReference>
<dbReference type="Gene3D" id="3.10.290.10">
    <property type="entry name" value="RNA-binding S4 domain"/>
    <property type="match status" value="1"/>
</dbReference>
<keyword evidence="2 6" id="KW-0413">Isomerase</keyword>
<dbReference type="InterPro" id="IPR006145">
    <property type="entry name" value="PsdUridine_synth_RsuA/RluA"/>
</dbReference>
<accession>F7WZI1</accession>
<organism evidence="8 9">
    <name type="scientific">Buchnera aphidicola</name>
    <name type="common">Cinara tujafilina</name>
    <dbReference type="NCBI Taxonomy" id="261317"/>
    <lineage>
        <taxon>Bacteria</taxon>
        <taxon>Pseudomonadati</taxon>
        <taxon>Pseudomonadota</taxon>
        <taxon>Gammaproteobacteria</taxon>
        <taxon>Enterobacterales</taxon>
        <taxon>Erwiniaceae</taxon>
        <taxon>Buchnera</taxon>
    </lineage>
</organism>
<comment type="catalytic activity">
    <reaction evidence="6">
        <text>a uridine in RNA = a pseudouridine in RNA</text>
        <dbReference type="Rhea" id="RHEA:48348"/>
        <dbReference type="Rhea" id="RHEA-COMP:12068"/>
        <dbReference type="Rhea" id="RHEA-COMP:12069"/>
        <dbReference type="ChEBI" id="CHEBI:65314"/>
        <dbReference type="ChEBI" id="CHEBI:65315"/>
    </reaction>
</comment>
<evidence type="ECO:0000256" key="5">
    <source>
        <dbReference type="PROSITE-ProRule" id="PRU00182"/>
    </source>
</evidence>
<dbReference type="InterPro" id="IPR002942">
    <property type="entry name" value="S4_RNA-bd"/>
</dbReference>
<gene>
    <name evidence="8" type="primary">rluD</name>
    <name evidence="8" type="ORF">BCTU_266</name>
</gene>
<dbReference type="Pfam" id="PF00849">
    <property type="entry name" value="PseudoU_synth_2"/>
    <property type="match status" value="1"/>
</dbReference>
<keyword evidence="5" id="KW-0694">RNA-binding</keyword>
<dbReference type="EC" id="5.4.99.-" evidence="6"/>
<dbReference type="CDD" id="cd02869">
    <property type="entry name" value="PseudoU_synth_RluA_like"/>
    <property type="match status" value="1"/>
</dbReference>
<dbReference type="OrthoDB" id="9807829at2"/>
<dbReference type="SUPFAM" id="SSF55174">
    <property type="entry name" value="Alpha-L RNA-binding motif"/>
    <property type="match status" value="1"/>
</dbReference>
<dbReference type="eggNOG" id="COG0564">
    <property type="taxonomic scope" value="Bacteria"/>
</dbReference>
<dbReference type="GO" id="GO:0160140">
    <property type="term" value="F:23S rRNA pseudouridine(1911/1915/1917) synthase activity"/>
    <property type="evidence" value="ECO:0007669"/>
    <property type="project" value="UniProtKB-EC"/>
</dbReference>
<proteinExistence type="inferred from homology"/>
<dbReference type="SUPFAM" id="SSF55120">
    <property type="entry name" value="Pseudouridine synthase"/>
    <property type="match status" value="1"/>
</dbReference>
<dbReference type="CDD" id="cd00165">
    <property type="entry name" value="S4"/>
    <property type="match status" value="1"/>
</dbReference>
<evidence type="ECO:0000256" key="4">
    <source>
        <dbReference type="PIRSR" id="PIRSR606225-1"/>
    </source>
</evidence>
<feature type="active site" evidence="4">
    <location>
        <position position="141"/>
    </location>
</feature>
<dbReference type="HOGENOM" id="CLU_016902_4_0_6"/>
<dbReference type="PANTHER" id="PTHR21600:SF44">
    <property type="entry name" value="RIBOSOMAL LARGE SUBUNIT PSEUDOURIDINE SYNTHASE D"/>
    <property type="match status" value="1"/>
</dbReference>
<dbReference type="AlphaFoldDB" id="F7WZI1"/>
<evidence type="ECO:0000256" key="1">
    <source>
        <dbReference type="ARBA" id="ARBA00010876"/>
    </source>
</evidence>
<evidence type="ECO:0000256" key="2">
    <source>
        <dbReference type="ARBA" id="ARBA00023235"/>
    </source>
</evidence>
<evidence type="ECO:0000256" key="3">
    <source>
        <dbReference type="ARBA" id="ARBA00036882"/>
    </source>
</evidence>
<dbReference type="Proteomes" id="UP000006811">
    <property type="component" value="Chromosome"/>
</dbReference>
<evidence type="ECO:0000259" key="7">
    <source>
        <dbReference type="SMART" id="SM00363"/>
    </source>
</evidence>
<sequence length="321" mass="37443">MNNTNQLTFLVSNLKKKFSRLDCILVVLMKKYSRSYIKKLILYGKVIVNYVVTLIPKKKIYHNDLIFVFFSLDMEFIKFKKENIYLNIIYEDPLFLIINKQENLVIHPGPGHISGTLLNGILYHYEKNKILPRAGIVHRLDRYTTGLLIIAKTLFAYDYLTNLLRLRKVVKDYDVIVIGQIKHDGVIDLPIKRHKHCRTKMMTGSGGKNSMTYYKVIAIFRHHTHLRIRLKTGRTHQIRVHLSSILHPIVGDKLYSNGIQSNINGYSIQLSNIIKYFSRPALHASRLCFQNPSNNIFQTWEVSPPNDLVIFLNHLYNFGFI</sequence>
<protein>
    <recommendedName>
        <fullName evidence="6">Pseudouridine synthase</fullName>
        <ecNumber evidence="6">5.4.99.-</ecNumber>
    </recommendedName>
</protein>
<dbReference type="SMART" id="SM00363">
    <property type="entry name" value="S4"/>
    <property type="match status" value="1"/>
</dbReference>